<accession>A0A2J6PSS0</accession>
<proteinExistence type="predicted"/>
<gene>
    <name evidence="1" type="ORF">NA56DRAFT_708195</name>
</gene>
<evidence type="ECO:0000313" key="1">
    <source>
        <dbReference type="EMBL" id="PMD16976.1"/>
    </source>
</evidence>
<protein>
    <submittedName>
        <fullName evidence="1">Uncharacterized protein</fullName>
    </submittedName>
</protein>
<sequence>MELILGEIPRGSIPRSKKASSPEIRDYSWSTLAVAKTTSSSSKCAATANPTCSANNCLRAVIAYSRPPYPSSAIADCSSFLQTTITPATVTATSYIYTTVTDATLSIPTIVATSTIETTVATITNTETTIIAAKTTQITTVTSSSAFVAPPKKRQATVRPVLIPKYASAGSSSAAYTSACSCIGAKATTITAQGTADQHIYTVTSDISAANKFYINGVLLITNAPGNGRTGTAQAQAGGGGIVYFVAANPGEINLGCYTASPATGAGVLSCSMSLGIISFSIATYFFGEDAAM</sequence>
<dbReference type="EMBL" id="KZ613502">
    <property type="protein sequence ID" value="PMD16976.1"/>
    <property type="molecule type" value="Genomic_DNA"/>
</dbReference>
<reference evidence="1 2" key="1">
    <citation type="submission" date="2016-05" db="EMBL/GenBank/DDBJ databases">
        <title>A degradative enzymes factory behind the ericoid mycorrhizal symbiosis.</title>
        <authorList>
            <consortium name="DOE Joint Genome Institute"/>
            <person name="Martino E."/>
            <person name="Morin E."/>
            <person name="Grelet G."/>
            <person name="Kuo A."/>
            <person name="Kohler A."/>
            <person name="Daghino S."/>
            <person name="Barry K."/>
            <person name="Choi C."/>
            <person name="Cichocki N."/>
            <person name="Clum A."/>
            <person name="Copeland A."/>
            <person name="Hainaut M."/>
            <person name="Haridas S."/>
            <person name="Labutti K."/>
            <person name="Lindquist E."/>
            <person name="Lipzen A."/>
            <person name="Khouja H.-R."/>
            <person name="Murat C."/>
            <person name="Ohm R."/>
            <person name="Olson A."/>
            <person name="Spatafora J."/>
            <person name="Veneault-Fourrey C."/>
            <person name="Henrissat B."/>
            <person name="Grigoriev I."/>
            <person name="Martin F."/>
            <person name="Perotto S."/>
        </authorList>
    </citation>
    <scope>NUCLEOTIDE SEQUENCE [LARGE SCALE GENOMIC DNA]</scope>
    <source>
        <strain evidence="1 2">UAMH 7357</strain>
    </source>
</reference>
<dbReference type="Proteomes" id="UP000235672">
    <property type="component" value="Unassembled WGS sequence"/>
</dbReference>
<organism evidence="1 2">
    <name type="scientific">Hyaloscypha hepaticicola</name>
    <dbReference type="NCBI Taxonomy" id="2082293"/>
    <lineage>
        <taxon>Eukaryota</taxon>
        <taxon>Fungi</taxon>
        <taxon>Dikarya</taxon>
        <taxon>Ascomycota</taxon>
        <taxon>Pezizomycotina</taxon>
        <taxon>Leotiomycetes</taxon>
        <taxon>Helotiales</taxon>
        <taxon>Hyaloscyphaceae</taxon>
        <taxon>Hyaloscypha</taxon>
    </lineage>
</organism>
<name>A0A2J6PSS0_9HELO</name>
<dbReference type="AlphaFoldDB" id="A0A2J6PSS0"/>
<evidence type="ECO:0000313" key="2">
    <source>
        <dbReference type="Proteomes" id="UP000235672"/>
    </source>
</evidence>
<keyword evidence="2" id="KW-1185">Reference proteome</keyword>